<protein>
    <submittedName>
        <fullName evidence="1">Uncharacterized protein</fullName>
    </submittedName>
</protein>
<proteinExistence type="predicted"/>
<organism evidence="1 2">
    <name type="scientific">Armillaria novae-zelandiae</name>
    <dbReference type="NCBI Taxonomy" id="153914"/>
    <lineage>
        <taxon>Eukaryota</taxon>
        <taxon>Fungi</taxon>
        <taxon>Dikarya</taxon>
        <taxon>Basidiomycota</taxon>
        <taxon>Agaricomycotina</taxon>
        <taxon>Agaricomycetes</taxon>
        <taxon>Agaricomycetidae</taxon>
        <taxon>Agaricales</taxon>
        <taxon>Marasmiineae</taxon>
        <taxon>Physalacriaceae</taxon>
        <taxon>Armillaria</taxon>
    </lineage>
</organism>
<gene>
    <name evidence="1" type="ORF">IW261DRAFT_1573909</name>
</gene>
<reference evidence="1" key="1">
    <citation type="submission" date="2023-06" db="EMBL/GenBank/DDBJ databases">
        <authorList>
            <consortium name="Lawrence Berkeley National Laboratory"/>
            <person name="Ahrendt S."/>
            <person name="Sahu N."/>
            <person name="Indic B."/>
            <person name="Wong-Bajracharya J."/>
            <person name="Merenyi Z."/>
            <person name="Ke H.-M."/>
            <person name="Monk M."/>
            <person name="Kocsube S."/>
            <person name="Drula E."/>
            <person name="Lipzen A."/>
            <person name="Balint B."/>
            <person name="Henrissat B."/>
            <person name="Andreopoulos B."/>
            <person name="Martin F.M."/>
            <person name="Harder C.B."/>
            <person name="Rigling D."/>
            <person name="Ford K.L."/>
            <person name="Foster G.D."/>
            <person name="Pangilinan J."/>
            <person name="Papanicolaou A."/>
            <person name="Barry K."/>
            <person name="LaButti K."/>
            <person name="Viragh M."/>
            <person name="Koriabine M."/>
            <person name="Yan M."/>
            <person name="Riley R."/>
            <person name="Champramary S."/>
            <person name="Plett K.L."/>
            <person name="Tsai I.J."/>
            <person name="Slot J."/>
            <person name="Sipos G."/>
            <person name="Plett J."/>
            <person name="Nagy L.G."/>
            <person name="Grigoriev I.V."/>
        </authorList>
    </citation>
    <scope>NUCLEOTIDE SEQUENCE</scope>
    <source>
        <strain evidence="1">ICMP 16352</strain>
    </source>
</reference>
<sequence length="103" mass="11983">MDLALEQSYSTLTNVRCLTVKEWPKMDDLLGTLCIRPGRNVIFPKMSELELIESRRDQGALREFNITWQWGVINYDADTRSRMATTFVRQGEEYKSQHPSKVA</sequence>
<name>A0AA39NL71_9AGAR</name>
<dbReference type="AlphaFoldDB" id="A0AA39NL71"/>
<evidence type="ECO:0000313" key="1">
    <source>
        <dbReference type="EMBL" id="KAK0467615.1"/>
    </source>
</evidence>
<dbReference type="EMBL" id="JAUEPR010000073">
    <property type="protein sequence ID" value="KAK0467615.1"/>
    <property type="molecule type" value="Genomic_DNA"/>
</dbReference>
<evidence type="ECO:0000313" key="2">
    <source>
        <dbReference type="Proteomes" id="UP001175227"/>
    </source>
</evidence>
<keyword evidence="2" id="KW-1185">Reference proteome</keyword>
<accession>A0AA39NL71</accession>
<comment type="caution">
    <text evidence="1">The sequence shown here is derived from an EMBL/GenBank/DDBJ whole genome shotgun (WGS) entry which is preliminary data.</text>
</comment>
<dbReference type="Proteomes" id="UP001175227">
    <property type="component" value="Unassembled WGS sequence"/>
</dbReference>